<dbReference type="EMBL" id="CADCWM010000464">
    <property type="protein sequence ID" value="CAA9561242.1"/>
    <property type="molecule type" value="Genomic_DNA"/>
</dbReference>
<reference evidence="2" key="1">
    <citation type="submission" date="2020-02" db="EMBL/GenBank/DDBJ databases">
        <authorList>
            <person name="Meier V. D."/>
        </authorList>
    </citation>
    <scope>NUCLEOTIDE SEQUENCE</scope>
    <source>
        <strain evidence="2">AVDCRST_MAG88</strain>
    </source>
</reference>
<proteinExistence type="predicted"/>
<feature type="compositionally biased region" description="Basic and acidic residues" evidence="1">
    <location>
        <begin position="1"/>
        <end position="24"/>
    </location>
</feature>
<accession>A0A6J4UUM9</accession>
<protein>
    <submittedName>
        <fullName evidence="2">Uncharacterized protein</fullName>
    </submittedName>
</protein>
<sequence length="38" mass="3904">GAGGGARDHHCAGDRGLAEGERRWAATRGGNPLETRGM</sequence>
<feature type="non-terminal residue" evidence="2">
    <location>
        <position position="1"/>
    </location>
</feature>
<dbReference type="AlphaFoldDB" id="A0A6J4UUM9"/>
<organism evidence="2">
    <name type="scientific">uncultured Thermomicrobiales bacterium</name>
    <dbReference type="NCBI Taxonomy" id="1645740"/>
    <lineage>
        <taxon>Bacteria</taxon>
        <taxon>Pseudomonadati</taxon>
        <taxon>Thermomicrobiota</taxon>
        <taxon>Thermomicrobia</taxon>
        <taxon>Thermomicrobiales</taxon>
        <taxon>environmental samples</taxon>
    </lineage>
</organism>
<evidence type="ECO:0000256" key="1">
    <source>
        <dbReference type="SAM" id="MobiDB-lite"/>
    </source>
</evidence>
<evidence type="ECO:0000313" key="2">
    <source>
        <dbReference type="EMBL" id="CAA9561242.1"/>
    </source>
</evidence>
<name>A0A6J4UUM9_9BACT</name>
<feature type="region of interest" description="Disordered" evidence="1">
    <location>
        <begin position="1"/>
        <end position="38"/>
    </location>
</feature>
<feature type="non-terminal residue" evidence="2">
    <location>
        <position position="38"/>
    </location>
</feature>
<gene>
    <name evidence="2" type="ORF">AVDCRST_MAG88-1525</name>
</gene>